<name>A0AAD1T7U6_PELCU</name>
<gene>
    <name evidence="1" type="ORF">PECUL_23A053861</name>
</gene>
<protein>
    <recommendedName>
        <fullName evidence="3">KRAB domain-containing protein</fullName>
    </recommendedName>
</protein>
<reference evidence="1" key="1">
    <citation type="submission" date="2022-03" db="EMBL/GenBank/DDBJ databases">
        <authorList>
            <person name="Alioto T."/>
            <person name="Alioto T."/>
            <person name="Gomez Garrido J."/>
        </authorList>
    </citation>
    <scope>NUCLEOTIDE SEQUENCE</scope>
</reference>
<sequence>MKENSFLLSSRDLVQEHSVRECLTGSTIMQNYRSKMAKNMLSLTLEIICLLTGEDYMIVKKYGEHVTHNSPNILEGSCRTQSPNMVPPSSSLIRERNNEKKILELSNQIIQLLTGEVSMWCEDVTVHLSMEEWEYLGGHLDHYKDVIGRMIVYC</sequence>
<dbReference type="EMBL" id="OW240922">
    <property type="protein sequence ID" value="CAH2321165.1"/>
    <property type="molecule type" value="Genomic_DNA"/>
</dbReference>
<keyword evidence="2" id="KW-1185">Reference proteome</keyword>
<organism evidence="1 2">
    <name type="scientific">Pelobates cultripes</name>
    <name type="common">Western spadefoot toad</name>
    <dbReference type="NCBI Taxonomy" id="61616"/>
    <lineage>
        <taxon>Eukaryota</taxon>
        <taxon>Metazoa</taxon>
        <taxon>Chordata</taxon>
        <taxon>Craniata</taxon>
        <taxon>Vertebrata</taxon>
        <taxon>Euteleostomi</taxon>
        <taxon>Amphibia</taxon>
        <taxon>Batrachia</taxon>
        <taxon>Anura</taxon>
        <taxon>Pelobatoidea</taxon>
        <taxon>Pelobatidae</taxon>
        <taxon>Pelobates</taxon>
    </lineage>
</organism>
<evidence type="ECO:0000313" key="1">
    <source>
        <dbReference type="EMBL" id="CAH2321165.1"/>
    </source>
</evidence>
<dbReference type="AlphaFoldDB" id="A0AAD1T7U6"/>
<evidence type="ECO:0000313" key="2">
    <source>
        <dbReference type="Proteomes" id="UP001295444"/>
    </source>
</evidence>
<proteinExistence type="predicted"/>
<accession>A0AAD1T7U6</accession>
<dbReference type="Proteomes" id="UP001295444">
    <property type="component" value="Chromosome 11"/>
</dbReference>
<evidence type="ECO:0008006" key="3">
    <source>
        <dbReference type="Google" id="ProtNLM"/>
    </source>
</evidence>